<keyword evidence="4 7" id="KW-1133">Transmembrane helix</keyword>
<dbReference type="Pfam" id="PF01554">
    <property type="entry name" value="MatE"/>
    <property type="match status" value="2"/>
</dbReference>
<evidence type="ECO:0000313" key="9">
    <source>
        <dbReference type="Proteomes" id="UP000019132"/>
    </source>
</evidence>
<reference evidence="9" key="1">
    <citation type="journal article" date="2010" name="Genome Biol.">
        <title>Genome sequence of the necrotrophic plant pathogen Pythium ultimum reveals original pathogenicity mechanisms and effector repertoire.</title>
        <authorList>
            <person name="Levesque C.A."/>
            <person name="Brouwer H."/>
            <person name="Cano L."/>
            <person name="Hamilton J.P."/>
            <person name="Holt C."/>
            <person name="Huitema E."/>
            <person name="Raffaele S."/>
            <person name="Robideau G.P."/>
            <person name="Thines M."/>
            <person name="Win J."/>
            <person name="Zerillo M.M."/>
            <person name="Beakes G.W."/>
            <person name="Boore J.L."/>
            <person name="Busam D."/>
            <person name="Dumas B."/>
            <person name="Ferriera S."/>
            <person name="Fuerstenberg S.I."/>
            <person name="Gachon C.M."/>
            <person name="Gaulin E."/>
            <person name="Govers F."/>
            <person name="Grenville-Briggs L."/>
            <person name="Horner N."/>
            <person name="Hostetler J."/>
            <person name="Jiang R.H."/>
            <person name="Johnson J."/>
            <person name="Krajaejun T."/>
            <person name="Lin H."/>
            <person name="Meijer H.J."/>
            <person name="Moore B."/>
            <person name="Morris P."/>
            <person name="Phuntmart V."/>
            <person name="Puiu D."/>
            <person name="Shetty J."/>
            <person name="Stajich J.E."/>
            <person name="Tripathy S."/>
            <person name="Wawra S."/>
            <person name="van West P."/>
            <person name="Whitty B.R."/>
            <person name="Coutinho P.M."/>
            <person name="Henrissat B."/>
            <person name="Martin F."/>
            <person name="Thomas P.D."/>
            <person name="Tyler B.M."/>
            <person name="De Vries R.P."/>
            <person name="Kamoun S."/>
            <person name="Yandell M."/>
            <person name="Tisserat N."/>
            <person name="Buell C.R."/>
        </authorList>
    </citation>
    <scope>NUCLEOTIDE SEQUENCE</scope>
    <source>
        <strain evidence="9">DAOM:BR144</strain>
    </source>
</reference>
<feature type="compositionally biased region" description="Basic and acidic residues" evidence="6">
    <location>
        <begin position="11"/>
        <end position="28"/>
    </location>
</feature>
<reference evidence="9" key="2">
    <citation type="submission" date="2010-04" db="EMBL/GenBank/DDBJ databases">
        <authorList>
            <person name="Buell R."/>
            <person name="Hamilton J."/>
            <person name="Hostetler J."/>
        </authorList>
    </citation>
    <scope>NUCLEOTIDE SEQUENCE [LARGE SCALE GENOMIC DNA]</scope>
    <source>
        <strain evidence="9">DAOM:BR144</strain>
    </source>
</reference>
<feature type="transmembrane region" description="Helical" evidence="7">
    <location>
        <begin position="425"/>
        <end position="446"/>
    </location>
</feature>
<evidence type="ECO:0000256" key="4">
    <source>
        <dbReference type="ARBA" id="ARBA00022989"/>
    </source>
</evidence>
<dbReference type="VEuPathDB" id="FungiDB:PYU1_G000441"/>
<name>K3W650_GLOUD</name>
<comment type="similarity">
    <text evidence="2">Belongs to the multi antimicrobial extrusion (MATE) (TC 2.A.66.1) family.</text>
</comment>
<keyword evidence="9" id="KW-1185">Reference proteome</keyword>
<feature type="transmembrane region" description="Helical" evidence="7">
    <location>
        <begin position="466"/>
        <end position="489"/>
    </location>
</feature>
<feature type="transmembrane region" description="Helical" evidence="7">
    <location>
        <begin position="350"/>
        <end position="372"/>
    </location>
</feature>
<feature type="transmembrane region" description="Helical" evidence="7">
    <location>
        <begin position="279"/>
        <end position="299"/>
    </location>
</feature>
<dbReference type="HOGENOM" id="CLU_012893_1_1_1"/>
<evidence type="ECO:0000256" key="6">
    <source>
        <dbReference type="SAM" id="MobiDB-lite"/>
    </source>
</evidence>
<feature type="transmembrane region" description="Helical" evidence="7">
    <location>
        <begin position="246"/>
        <end position="267"/>
    </location>
</feature>
<dbReference type="STRING" id="431595.K3W650"/>
<keyword evidence="5 7" id="KW-0472">Membrane</keyword>
<evidence type="ECO:0000313" key="8">
    <source>
        <dbReference type="EnsemblProtists" id="PYU1_T000441"/>
    </source>
</evidence>
<keyword evidence="3 7" id="KW-0812">Transmembrane</keyword>
<proteinExistence type="inferred from homology"/>
<evidence type="ECO:0000256" key="2">
    <source>
        <dbReference type="ARBA" id="ARBA00010199"/>
    </source>
</evidence>
<feature type="transmembrane region" description="Helical" evidence="7">
    <location>
        <begin position="540"/>
        <end position="559"/>
    </location>
</feature>
<dbReference type="EnsemblProtists" id="PYU1_T000441">
    <property type="protein sequence ID" value="PYU1_T000441"/>
    <property type="gene ID" value="PYU1_G000441"/>
</dbReference>
<dbReference type="OMA" id="WSFEIMA"/>
<sequence length="645" mass="71591">MVPPTAFTKPSGKENAARSNSDAEKSARSDAMWKSNVEKWQEEVSPRNLTPRHNSKRKTKPLPHNGWNLRPHHRRYDGEDDDDGHDALIPTYQNKSPGEQSRSGIRTPQPAEEPDAESPMSSVAIEMNPLVQMTTMAPSPGPFEMQQQLEKTKPSLSAQTKRIMERAPLLRPLSSIENDPDWEYRYALESTPNLKEEFLILGKLSYPVIFTYVLEFLPGIVSMTIVGHLDSPLTKEYVDGVSLSTMFMNLTGIAFGFGLATAMDTLCSQAYGAGKPLKLGIYLQSGLIVLGITVIPVFLLNWYTTQFLLWMGQPEEVAILAGRFSRMILPGIPFLYAYELFKKLLQAQNVVMPMVFIAVLSNVVNIALGVYLSFYTSWGFDGAAVARTVANIMLPASLIPFFMWKPEVVREWWPGWKLAQALQHIHAFLTLGIPGMFMMLLEWWSFEIMAAFVGLLPNSIVAISVHSVLVSVSTMAFNFFLGISVATNIRVGNYVGSNQPEHAKMASNLGMLLSLAVSATLAVIIIASRNYLPMVFINDQTSIALAGHALLFLMPYQMLDAVNSVMQGVFRGTGRNVLGAYINLFAYFAIGLPFGLYLAFPLAYGVEGLWLGLTAGIFVGCIMSIYKIYNTNWEDMTDAARIRTS</sequence>
<comment type="subcellular location">
    <subcellularLocation>
        <location evidence="1">Membrane</location>
        <topology evidence="1">Multi-pass membrane protein</topology>
    </subcellularLocation>
</comment>
<dbReference type="PANTHER" id="PTHR11206">
    <property type="entry name" value="MULTIDRUG RESISTANCE PROTEIN"/>
    <property type="match status" value="1"/>
</dbReference>
<dbReference type="InterPro" id="IPR002528">
    <property type="entry name" value="MATE_fam"/>
</dbReference>
<dbReference type="InParanoid" id="K3W650"/>
<reference evidence="8" key="3">
    <citation type="submission" date="2015-02" db="UniProtKB">
        <authorList>
            <consortium name="EnsemblProtists"/>
        </authorList>
    </citation>
    <scope>IDENTIFICATION</scope>
    <source>
        <strain evidence="8">DAOM BR144</strain>
    </source>
</reference>
<feature type="transmembrane region" description="Helical" evidence="7">
    <location>
        <begin position="609"/>
        <end position="629"/>
    </location>
</feature>
<dbReference type="GO" id="GO:1990961">
    <property type="term" value="P:xenobiotic detoxification by transmembrane export across the plasma membrane"/>
    <property type="evidence" value="ECO:0007669"/>
    <property type="project" value="InterPro"/>
</dbReference>
<dbReference type="GO" id="GO:0042910">
    <property type="term" value="F:xenobiotic transmembrane transporter activity"/>
    <property type="evidence" value="ECO:0007669"/>
    <property type="project" value="InterPro"/>
</dbReference>
<organism evidence="8 9">
    <name type="scientific">Globisporangium ultimum (strain ATCC 200006 / CBS 805.95 / DAOM BR144)</name>
    <name type="common">Pythium ultimum</name>
    <dbReference type="NCBI Taxonomy" id="431595"/>
    <lineage>
        <taxon>Eukaryota</taxon>
        <taxon>Sar</taxon>
        <taxon>Stramenopiles</taxon>
        <taxon>Oomycota</taxon>
        <taxon>Peronosporomycetes</taxon>
        <taxon>Pythiales</taxon>
        <taxon>Pythiaceae</taxon>
        <taxon>Globisporangium</taxon>
    </lineage>
</organism>
<dbReference type="AlphaFoldDB" id="K3W650"/>
<feature type="compositionally biased region" description="Basic and acidic residues" evidence="6">
    <location>
        <begin position="36"/>
        <end position="45"/>
    </location>
</feature>
<feature type="region of interest" description="Disordered" evidence="6">
    <location>
        <begin position="1"/>
        <end position="120"/>
    </location>
</feature>
<evidence type="ECO:0000256" key="5">
    <source>
        <dbReference type="ARBA" id="ARBA00023136"/>
    </source>
</evidence>
<dbReference type="CDD" id="cd13132">
    <property type="entry name" value="MATE_eukaryotic"/>
    <property type="match status" value="1"/>
</dbReference>
<evidence type="ECO:0000256" key="7">
    <source>
        <dbReference type="SAM" id="Phobius"/>
    </source>
</evidence>
<feature type="transmembrane region" description="Helical" evidence="7">
    <location>
        <begin position="580"/>
        <end position="603"/>
    </location>
</feature>
<dbReference type="EMBL" id="GL376636">
    <property type="status" value="NOT_ANNOTATED_CDS"/>
    <property type="molecule type" value="Genomic_DNA"/>
</dbReference>
<feature type="transmembrane region" description="Helical" evidence="7">
    <location>
        <begin position="384"/>
        <end position="404"/>
    </location>
</feature>
<evidence type="ECO:0000256" key="1">
    <source>
        <dbReference type="ARBA" id="ARBA00004141"/>
    </source>
</evidence>
<feature type="compositionally biased region" description="Polar residues" evidence="6">
    <location>
        <begin position="91"/>
        <end position="106"/>
    </location>
</feature>
<dbReference type="Proteomes" id="UP000019132">
    <property type="component" value="Unassembled WGS sequence"/>
</dbReference>
<dbReference type="InterPro" id="IPR045069">
    <property type="entry name" value="MATE_euk"/>
</dbReference>
<protein>
    <submittedName>
        <fullName evidence="8">Uncharacterized protein</fullName>
    </submittedName>
</protein>
<evidence type="ECO:0000256" key="3">
    <source>
        <dbReference type="ARBA" id="ARBA00022692"/>
    </source>
</evidence>
<accession>K3W650</accession>
<dbReference type="GO" id="GO:0016020">
    <property type="term" value="C:membrane"/>
    <property type="evidence" value="ECO:0007669"/>
    <property type="project" value="UniProtKB-SubCell"/>
</dbReference>
<feature type="transmembrane region" description="Helical" evidence="7">
    <location>
        <begin position="509"/>
        <end position="528"/>
    </location>
</feature>
<dbReference type="eggNOG" id="KOG1347">
    <property type="taxonomic scope" value="Eukaryota"/>
</dbReference>
<dbReference type="GO" id="GO:0015297">
    <property type="term" value="F:antiporter activity"/>
    <property type="evidence" value="ECO:0007669"/>
    <property type="project" value="InterPro"/>
</dbReference>
<dbReference type="NCBIfam" id="TIGR00797">
    <property type="entry name" value="matE"/>
    <property type="match status" value="1"/>
</dbReference>
<feature type="transmembrane region" description="Helical" evidence="7">
    <location>
        <begin position="204"/>
        <end position="226"/>
    </location>
</feature>